<dbReference type="Proteomes" id="UP001501757">
    <property type="component" value="Unassembled WGS sequence"/>
</dbReference>
<reference evidence="10 11" key="1">
    <citation type="journal article" date="2019" name="Int. J. Syst. Evol. Microbiol.">
        <title>The Global Catalogue of Microorganisms (GCM) 10K type strain sequencing project: providing services to taxonomists for standard genome sequencing and annotation.</title>
        <authorList>
            <consortium name="The Broad Institute Genomics Platform"/>
            <consortium name="The Broad Institute Genome Sequencing Center for Infectious Disease"/>
            <person name="Wu L."/>
            <person name="Ma J."/>
        </authorList>
    </citation>
    <scope>NUCLEOTIDE SEQUENCE [LARGE SCALE GENOMIC DNA]</scope>
    <source>
        <strain evidence="10 11">JCM 13378</strain>
    </source>
</reference>
<evidence type="ECO:0000259" key="9">
    <source>
        <dbReference type="PROSITE" id="PS50850"/>
    </source>
</evidence>
<dbReference type="InterPro" id="IPR020846">
    <property type="entry name" value="MFS_dom"/>
</dbReference>
<evidence type="ECO:0000313" key="11">
    <source>
        <dbReference type="Proteomes" id="UP001501757"/>
    </source>
</evidence>
<feature type="transmembrane region" description="Helical" evidence="8">
    <location>
        <begin position="379"/>
        <end position="400"/>
    </location>
</feature>
<evidence type="ECO:0000313" key="10">
    <source>
        <dbReference type="EMBL" id="GAA0366046.1"/>
    </source>
</evidence>
<dbReference type="InterPro" id="IPR036259">
    <property type="entry name" value="MFS_trans_sf"/>
</dbReference>
<dbReference type="PIRSF" id="PIRSF004925">
    <property type="entry name" value="HcaT"/>
    <property type="match status" value="1"/>
</dbReference>
<evidence type="ECO:0000256" key="5">
    <source>
        <dbReference type="ARBA" id="ARBA00022692"/>
    </source>
</evidence>
<feature type="transmembrane region" description="Helical" evidence="8">
    <location>
        <begin position="27"/>
        <end position="50"/>
    </location>
</feature>
<feature type="transmembrane region" description="Helical" evidence="8">
    <location>
        <begin position="93"/>
        <end position="109"/>
    </location>
</feature>
<proteinExistence type="predicted"/>
<keyword evidence="7 8" id="KW-0472">Membrane</keyword>
<dbReference type="Pfam" id="PF12832">
    <property type="entry name" value="MFS_1_like"/>
    <property type="match status" value="1"/>
</dbReference>
<organism evidence="10 11">
    <name type="scientific">Bowmanella denitrificans</name>
    <dbReference type="NCBI Taxonomy" id="366582"/>
    <lineage>
        <taxon>Bacteria</taxon>
        <taxon>Pseudomonadati</taxon>
        <taxon>Pseudomonadota</taxon>
        <taxon>Gammaproteobacteria</taxon>
        <taxon>Alteromonadales</taxon>
        <taxon>Alteromonadaceae</taxon>
        <taxon>Bowmanella</taxon>
    </lineage>
</organism>
<feature type="transmembrane region" description="Helical" evidence="8">
    <location>
        <begin position="348"/>
        <end position="367"/>
    </location>
</feature>
<keyword evidence="5 8" id="KW-0812">Transmembrane</keyword>
<evidence type="ECO:0000256" key="8">
    <source>
        <dbReference type="SAM" id="Phobius"/>
    </source>
</evidence>
<protein>
    <submittedName>
        <fullName evidence="10">MFS transporter</fullName>
    </submittedName>
</protein>
<dbReference type="PROSITE" id="PS50850">
    <property type="entry name" value="MFS"/>
    <property type="match status" value="1"/>
</dbReference>
<dbReference type="InterPro" id="IPR024989">
    <property type="entry name" value="MFS_assoc_dom"/>
</dbReference>
<keyword evidence="3" id="KW-1003">Cell membrane</keyword>
<evidence type="ECO:0000256" key="2">
    <source>
        <dbReference type="ARBA" id="ARBA00022448"/>
    </source>
</evidence>
<comment type="caution">
    <text evidence="10">The sequence shown here is derived from an EMBL/GenBank/DDBJ whole genome shotgun (WGS) entry which is preliminary data.</text>
</comment>
<dbReference type="PANTHER" id="PTHR23522:SF10">
    <property type="entry name" value="3-PHENYLPROPIONIC ACID TRANSPORTER-RELATED"/>
    <property type="match status" value="1"/>
</dbReference>
<feature type="transmembrane region" description="Helical" evidence="8">
    <location>
        <begin position="288"/>
        <end position="306"/>
    </location>
</feature>
<feature type="transmembrane region" description="Helical" evidence="8">
    <location>
        <begin position="62"/>
        <end position="81"/>
    </location>
</feature>
<evidence type="ECO:0000256" key="3">
    <source>
        <dbReference type="ARBA" id="ARBA00022475"/>
    </source>
</evidence>
<feature type="transmembrane region" description="Helical" evidence="8">
    <location>
        <begin position="312"/>
        <end position="336"/>
    </location>
</feature>
<dbReference type="RefSeq" id="WP_343846368.1">
    <property type="nucleotide sequence ID" value="NZ_BAAAEI010000021.1"/>
</dbReference>
<keyword evidence="11" id="KW-1185">Reference proteome</keyword>
<evidence type="ECO:0000256" key="1">
    <source>
        <dbReference type="ARBA" id="ARBA00004429"/>
    </source>
</evidence>
<feature type="transmembrane region" description="Helical" evidence="8">
    <location>
        <begin position="115"/>
        <end position="132"/>
    </location>
</feature>
<feature type="domain" description="Major facilitator superfamily (MFS) profile" evidence="9">
    <location>
        <begin position="162"/>
        <end position="412"/>
    </location>
</feature>
<feature type="transmembrane region" description="Helical" evidence="8">
    <location>
        <begin position="178"/>
        <end position="198"/>
    </location>
</feature>
<evidence type="ECO:0000256" key="7">
    <source>
        <dbReference type="ARBA" id="ARBA00023136"/>
    </source>
</evidence>
<accession>A0ABN0XJU7</accession>
<evidence type="ECO:0000256" key="4">
    <source>
        <dbReference type="ARBA" id="ARBA00022519"/>
    </source>
</evidence>
<dbReference type="PANTHER" id="PTHR23522">
    <property type="entry name" value="BLL5896 PROTEIN"/>
    <property type="match status" value="1"/>
</dbReference>
<dbReference type="NCBIfam" id="NF037955">
    <property type="entry name" value="mfs"/>
    <property type="match status" value="1"/>
</dbReference>
<feature type="transmembrane region" description="Helical" evidence="8">
    <location>
        <begin position="218"/>
        <end position="237"/>
    </location>
</feature>
<dbReference type="Gene3D" id="1.20.1250.20">
    <property type="entry name" value="MFS general substrate transporter like domains"/>
    <property type="match status" value="2"/>
</dbReference>
<keyword evidence="6 8" id="KW-1133">Transmembrane helix</keyword>
<gene>
    <name evidence="10" type="ORF">GCM10009092_32990</name>
</gene>
<keyword evidence="2" id="KW-0813">Transport</keyword>
<comment type="subcellular location">
    <subcellularLocation>
        <location evidence="1">Cell inner membrane</location>
        <topology evidence="1">Multi-pass membrane protein</topology>
    </subcellularLocation>
</comment>
<keyword evidence="4" id="KW-0997">Cell inner membrane</keyword>
<feature type="transmembrane region" description="Helical" evidence="8">
    <location>
        <begin position="153"/>
        <end position="172"/>
    </location>
</feature>
<name>A0ABN0XJU7_9ALTE</name>
<dbReference type="InterPro" id="IPR026032">
    <property type="entry name" value="HcaT-like"/>
</dbReference>
<feature type="transmembrane region" description="Helical" evidence="8">
    <location>
        <begin position="257"/>
        <end position="276"/>
    </location>
</feature>
<dbReference type="EMBL" id="BAAAEI010000021">
    <property type="protein sequence ID" value="GAA0366046.1"/>
    <property type="molecule type" value="Genomic_DNA"/>
</dbReference>
<dbReference type="SUPFAM" id="SSF103473">
    <property type="entry name" value="MFS general substrate transporter"/>
    <property type="match status" value="1"/>
</dbReference>
<sequence>MPTYNHTHLFCQDIFLSNLSLPGRGPLIWLALAYLLYFGQLGVLTPYLAMFLDGRGLSSVEIGQLLGLITLTRILGPNLWANLADRSGKCLRILQLGALLALASFFVIFFADGFWGLTLCFGLIMMFWTAIMPQMEVITLNSVGGDAHRYSRIRLWGSMGFILLTISAGRLIDWFGTEVLLAICVSLLAALLLVSSRLREPQQVPDDTPHTGSIWSKIYSPVFLGFILALCLLQVGFGPYNSFFTLYMKDLGYSGLQTGLLLSLGVVAEILIFLKAGRLIQRFGIKQMLLVSLILTVIRWWVLARFAHFPGILILSQCIHAASFGLTHATAIQFIHRYFGRRFQSRGQALYVSLAGGLGGAIGNYAAGLLWNQGQGAEQTFIAAAMVVAVALLVIVLIPARKLQCEEIPRPV</sequence>
<evidence type="ECO:0000256" key="6">
    <source>
        <dbReference type="ARBA" id="ARBA00022989"/>
    </source>
</evidence>